<proteinExistence type="predicted"/>
<evidence type="ECO:0000313" key="5">
    <source>
        <dbReference type="Proteomes" id="UP000019222"/>
    </source>
</evidence>
<keyword evidence="5" id="KW-1185">Reference proteome</keyword>
<reference evidence="4 5" key="1">
    <citation type="submission" date="2013-02" db="EMBL/GenBank/DDBJ databases">
        <title>The complete genome sequence of Corynebacterium vitaeruminis DSM 20294.</title>
        <authorList>
            <person name="Ruckert C."/>
            <person name="Albersmeier A."/>
            <person name="Kalinowski J."/>
        </authorList>
    </citation>
    <scope>NUCLEOTIDE SEQUENCE [LARGE SCALE GENOMIC DNA]</scope>
    <source>
        <strain evidence="5">ATCC 10234</strain>
    </source>
</reference>
<gene>
    <name evidence="4" type="ORF">B843_08350</name>
</gene>
<evidence type="ECO:0000256" key="1">
    <source>
        <dbReference type="SAM" id="SignalP"/>
    </source>
</evidence>
<dbReference type="GO" id="GO:0005886">
    <property type="term" value="C:plasma membrane"/>
    <property type="evidence" value="ECO:0007669"/>
    <property type="project" value="TreeGrafter"/>
</dbReference>
<keyword evidence="1" id="KW-0732">Signal</keyword>
<dbReference type="PATRIC" id="fig|1224164.3.peg.1683"/>
<dbReference type="eggNOG" id="COG0768">
    <property type="taxonomic scope" value="Bacteria"/>
</dbReference>
<dbReference type="PANTHER" id="PTHR30627:SF24">
    <property type="entry name" value="PENICILLIN-BINDING PROTEIN 4B"/>
    <property type="match status" value="1"/>
</dbReference>
<dbReference type="SUPFAM" id="SSF56601">
    <property type="entry name" value="beta-lactamase/transpeptidase-like"/>
    <property type="match status" value="1"/>
</dbReference>
<protein>
    <submittedName>
        <fullName evidence="4">Penicillin-binding protein</fullName>
    </submittedName>
</protein>
<feature type="domain" description="Penicillin-binding protein transpeptidase" evidence="2">
    <location>
        <begin position="323"/>
        <end position="572"/>
    </location>
</feature>
<dbReference type="Gene3D" id="3.40.710.10">
    <property type="entry name" value="DD-peptidase/beta-lactamase superfamily"/>
    <property type="match status" value="1"/>
</dbReference>
<name>W5Y2D5_9CORY</name>
<dbReference type="InterPro" id="IPR050515">
    <property type="entry name" value="Beta-lactam/transpept"/>
</dbReference>
<evidence type="ECO:0000313" key="4">
    <source>
        <dbReference type="EMBL" id="AHI23055.1"/>
    </source>
</evidence>
<sequence>MSLLVASSLAATSLAACTPKPASAEPVVKQFLSDWASQDFDGAGDLSDNPSSASDTLQASWDGLQAEGVDTQVTDVKLNGTTATANYHVTWDLPKDRELSYDATMTLNRINDEWKVRWMPSALHPQLGANQHLELRAVNAERASVISSDGADVLTPGTEYRILVDLDKTNDKTATARTLAAALNAAHATDNTVPTADAADLAKKLADASGTYSVALVSTQQGEALKKTLAANQEITFNEEPAMVPTDPTFAPDIVNRVASLVESDLEGANGWEVAAVSNEGAVIGELDYHAPQVAPAVKISLDHNVQKAAEEAVNLRADMKTMLVAIRPSTGEILAVAQTDLADQDGDLALNGQFPPGSTFKIITASAGIQDEGLSPDSIVPCPGSMNIYGRIVNNYNQFSLGDVPMTTAFAKSCNTTFANISEQLQKGQLKDMGASFGLGVDYTIPGLTTITGSIPEGETELERTEAGYGQGYDLVSPFGMALVSATAAAGKTPMPTLITGHETTANQQPAAPAPATLEQLRTLMRAVVTNGTASGMKAGGKIYGKTGEAEITGGSHAWFTGYRDDLAFATLVVLGGGSETAVSVTDKFLTGLDALNSGAGDASQLAPSE</sequence>
<accession>W5Y2D5</accession>
<dbReference type="GO" id="GO:0071972">
    <property type="term" value="F:peptidoglycan L,D-transpeptidase activity"/>
    <property type="evidence" value="ECO:0007669"/>
    <property type="project" value="TreeGrafter"/>
</dbReference>
<dbReference type="GO" id="GO:0046677">
    <property type="term" value="P:response to antibiotic"/>
    <property type="evidence" value="ECO:0007669"/>
    <property type="project" value="InterPro"/>
</dbReference>
<dbReference type="InterPro" id="IPR007887">
    <property type="entry name" value="MecA_N"/>
</dbReference>
<dbReference type="EMBL" id="CP004353">
    <property type="protein sequence ID" value="AHI23055.1"/>
    <property type="molecule type" value="Genomic_DNA"/>
</dbReference>
<dbReference type="InterPro" id="IPR012338">
    <property type="entry name" value="Beta-lactam/transpept-like"/>
</dbReference>
<dbReference type="KEGG" id="cvt:B843_08350"/>
<dbReference type="InterPro" id="IPR001460">
    <property type="entry name" value="PCN-bd_Tpept"/>
</dbReference>
<dbReference type="SUPFAM" id="SSF54427">
    <property type="entry name" value="NTF2-like"/>
    <property type="match status" value="1"/>
</dbReference>
<dbReference type="HOGENOM" id="CLU_025328_0_0_11"/>
<dbReference type="Gene3D" id="3.10.450.100">
    <property type="entry name" value="NTF2-like, domain 1"/>
    <property type="match status" value="1"/>
</dbReference>
<evidence type="ECO:0000259" key="3">
    <source>
        <dbReference type="Pfam" id="PF05223"/>
    </source>
</evidence>
<dbReference type="PANTHER" id="PTHR30627">
    <property type="entry name" value="PEPTIDOGLYCAN D,D-TRANSPEPTIDASE"/>
    <property type="match status" value="1"/>
</dbReference>
<evidence type="ECO:0000259" key="2">
    <source>
        <dbReference type="Pfam" id="PF00905"/>
    </source>
</evidence>
<organism evidence="4 5">
    <name type="scientific">Corynebacterium vitaeruminis DSM 20294</name>
    <dbReference type="NCBI Taxonomy" id="1224164"/>
    <lineage>
        <taxon>Bacteria</taxon>
        <taxon>Bacillati</taxon>
        <taxon>Actinomycetota</taxon>
        <taxon>Actinomycetes</taxon>
        <taxon>Mycobacteriales</taxon>
        <taxon>Corynebacteriaceae</taxon>
        <taxon>Corynebacterium</taxon>
    </lineage>
</organism>
<dbReference type="AlphaFoldDB" id="W5Y2D5"/>
<dbReference type="InterPro" id="IPR032710">
    <property type="entry name" value="NTF2-like_dom_sf"/>
</dbReference>
<dbReference type="Pfam" id="PF00905">
    <property type="entry name" value="Transpeptidase"/>
    <property type="match status" value="1"/>
</dbReference>
<feature type="domain" description="NTF2-like N-terminal transpeptidase" evidence="3">
    <location>
        <begin position="24"/>
        <end position="131"/>
    </location>
</feature>
<dbReference type="GO" id="GO:0008658">
    <property type="term" value="F:penicillin binding"/>
    <property type="evidence" value="ECO:0007669"/>
    <property type="project" value="InterPro"/>
</dbReference>
<dbReference type="Proteomes" id="UP000019222">
    <property type="component" value="Chromosome"/>
</dbReference>
<dbReference type="STRING" id="1224164.B843_08350"/>
<dbReference type="Pfam" id="PF05223">
    <property type="entry name" value="MecA_N"/>
    <property type="match status" value="1"/>
</dbReference>
<dbReference type="GO" id="GO:0071555">
    <property type="term" value="P:cell wall organization"/>
    <property type="evidence" value="ECO:0007669"/>
    <property type="project" value="TreeGrafter"/>
</dbReference>
<feature type="signal peptide" evidence="1">
    <location>
        <begin position="1"/>
        <end position="24"/>
    </location>
</feature>
<feature type="chain" id="PRO_5004874989" evidence="1">
    <location>
        <begin position="25"/>
        <end position="611"/>
    </location>
</feature>